<evidence type="ECO:0008006" key="3">
    <source>
        <dbReference type="Google" id="ProtNLM"/>
    </source>
</evidence>
<dbReference type="RefSeq" id="WP_341626591.1">
    <property type="nucleotide sequence ID" value="NZ_JBAKBA010000002.1"/>
</dbReference>
<dbReference type="Proteomes" id="UP001366060">
    <property type="component" value="Unassembled WGS sequence"/>
</dbReference>
<organism evidence="1 2">
    <name type="scientific">Psychromonas arctica</name>
    <dbReference type="NCBI Taxonomy" id="168275"/>
    <lineage>
        <taxon>Bacteria</taxon>
        <taxon>Pseudomonadati</taxon>
        <taxon>Pseudomonadota</taxon>
        <taxon>Gammaproteobacteria</taxon>
        <taxon>Alteromonadales</taxon>
        <taxon>Psychromonadaceae</taxon>
        <taxon>Psychromonas</taxon>
    </lineage>
</organism>
<dbReference type="EMBL" id="JBAKBA010000002">
    <property type="protein sequence ID" value="MEL0657840.1"/>
    <property type="molecule type" value="Genomic_DNA"/>
</dbReference>
<accession>A0ABU9H7J3</accession>
<evidence type="ECO:0000313" key="2">
    <source>
        <dbReference type="Proteomes" id="UP001366060"/>
    </source>
</evidence>
<reference evidence="1 2" key="1">
    <citation type="submission" date="2024-02" db="EMBL/GenBank/DDBJ databases">
        <title>Bacteria isolated from the canopy kelp, Nereocystis luetkeana.</title>
        <authorList>
            <person name="Pfister C.A."/>
            <person name="Younker I.T."/>
            <person name="Light S.H."/>
        </authorList>
    </citation>
    <scope>NUCLEOTIDE SEQUENCE [LARGE SCALE GENOMIC DNA]</scope>
    <source>
        <strain evidence="1 2">TI.2.07</strain>
    </source>
</reference>
<protein>
    <recommendedName>
        <fullName evidence="3">Lipoprotein</fullName>
    </recommendedName>
</protein>
<comment type="caution">
    <text evidence="1">The sequence shown here is derived from an EMBL/GenBank/DDBJ whole genome shotgun (WGS) entry which is preliminary data.</text>
</comment>
<name>A0ABU9H7J3_9GAMM</name>
<keyword evidence="2" id="KW-1185">Reference proteome</keyword>
<proteinExistence type="predicted"/>
<gene>
    <name evidence="1" type="ORF">V6255_01710</name>
</gene>
<evidence type="ECO:0000313" key="1">
    <source>
        <dbReference type="EMBL" id="MEL0657840.1"/>
    </source>
</evidence>
<sequence>MRYLPFFTISSILITCGEIDLITSKSNVTKEAINTDNFIPGTLTTALVIVDCTLSGGTKTTCYLLTIVGVPGDPGTSPYRTLLPS</sequence>